<dbReference type="SUPFAM" id="SSF160631">
    <property type="entry name" value="SMI1/KNR4-like"/>
    <property type="match status" value="1"/>
</dbReference>
<evidence type="ECO:0000259" key="1">
    <source>
        <dbReference type="Pfam" id="PF09346"/>
    </source>
</evidence>
<dbReference type="AlphaFoldDB" id="A0A261EWE6"/>
<evidence type="ECO:0000313" key="2">
    <source>
        <dbReference type="EMBL" id="OZG51190.1"/>
    </source>
</evidence>
<keyword evidence="3" id="KW-1185">Reference proteome</keyword>
<comment type="caution">
    <text evidence="2">The sequence shown here is derived from an EMBL/GenBank/DDBJ whole genome shotgun (WGS) entry which is preliminary data.</text>
</comment>
<dbReference type="RefSeq" id="WP_094661012.1">
    <property type="nucleotide sequence ID" value="NZ_MWWQ01000009.1"/>
</dbReference>
<evidence type="ECO:0000313" key="3">
    <source>
        <dbReference type="Proteomes" id="UP000216454"/>
    </source>
</evidence>
<dbReference type="InterPro" id="IPR018958">
    <property type="entry name" value="Knr4/Smi1-like_dom"/>
</dbReference>
<dbReference type="InterPro" id="IPR037883">
    <property type="entry name" value="Knr4/Smi1-like_sf"/>
</dbReference>
<feature type="domain" description="Knr4/Smi1-like" evidence="1">
    <location>
        <begin position="33"/>
        <end position="120"/>
    </location>
</feature>
<organism evidence="2 3">
    <name type="scientific">Pseudoscardovia suis</name>
    <dbReference type="NCBI Taxonomy" id="987063"/>
    <lineage>
        <taxon>Bacteria</taxon>
        <taxon>Bacillati</taxon>
        <taxon>Actinomycetota</taxon>
        <taxon>Actinomycetes</taxon>
        <taxon>Bifidobacteriales</taxon>
        <taxon>Bifidobacteriaceae</taxon>
        <taxon>Pseudoscardovia</taxon>
    </lineage>
</organism>
<dbReference type="OrthoDB" id="2339463at2"/>
<gene>
    <name evidence="2" type="ORF">PSSU_1127</name>
</gene>
<accession>A0A261EWE6</accession>
<dbReference type="Pfam" id="PF09346">
    <property type="entry name" value="SMI1_KNR4"/>
    <property type="match status" value="1"/>
</dbReference>
<dbReference type="EMBL" id="MWWQ01000009">
    <property type="protein sequence ID" value="OZG51190.1"/>
    <property type="molecule type" value="Genomic_DNA"/>
</dbReference>
<dbReference type="Gene3D" id="3.40.1580.10">
    <property type="entry name" value="SMI1/KNR4-like"/>
    <property type="match status" value="1"/>
</dbReference>
<reference evidence="2 3" key="1">
    <citation type="journal article" date="2017" name="BMC Genomics">
        <title>Comparative genomic and phylogenomic analyses of the Bifidobacteriaceae family.</title>
        <authorList>
            <person name="Lugli G.A."/>
            <person name="Milani C."/>
            <person name="Turroni F."/>
            <person name="Duranti S."/>
            <person name="Mancabelli L."/>
            <person name="Mangifesta M."/>
            <person name="Ferrario C."/>
            <person name="Modesto M."/>
            <person name="Mattarelli P."/>
            <person name="Jiri K."/>
            <person name="van Sinderen D."/>
            <person name="Ventura M."/>
        </authorList>
    </citation>
    <scope>NUCLEOTIDE SEQUENCE [LARGE SCALE GENOMIC DNA]</scope>
    <source>
        <strain evidence="2 3">DSM 24744</strain>
    </source>
</reference>
<protein>
    <submittedName>
        <fullName evidence="2">SMI1 / KNR4 family protein</fullName>
    </submittedName>
</protein>
<dbReference type="Proteomes" id="UP000216454">
    <property type="component" value="Unassembled WGS sequence"/>
</dbReference>
<sequence length="150" mass="16604">MVAEEDFTDRRRKLMRQIAANLAQVDGTRLRPGATDAEISEFECGNGVVLPASFRSWLEISDGGRLFSPEGIELYGVVHPPLLELDDPYTPEGGWLVVGMMPDTDLVLVSLTGEATVVYNREGGTFDDAVRYGDFFAFLEDVLRQWTISG</sequence>
<name>A0A261EWE6_9BIFI</name>
<proteinExistence type="predicted"/>